<proteinExistence type="predicted"/>
<dbReference type="SMART" id="SM00220">
    <property type="entry name" value="S_TKc"/>
    <property type="match status" value="1"/>
</dbReference>
<reference evidence="2" key="1">
    <citation type="submission" date="2023-08" db="EMBL/GenBank/DDBJ databases">
        <authorList>
            <person name="Chen Y."/>
            <person name="Shah S."/>
            <person name="Dougan E. K."/>
            <person name="Thang M."/>
            <person name="Chan C."/>
        </authorList>
    </citation>
    <scope>NUCLEOTIDE SEQUENCE</scope>
</reference>
<accession>A0AA36J4H3</accession>
<dbReference type="InterPro" id="IPR000719">
    <property type="entry name" value="Prot_kinase_dom"/>
</dbReference>
<dbReference type="GO" id="GO:0044773">
    <property type="term" value="P:mitotic DNA damage checkpoint signaling"/>
    <property type="evidence" value="ECO:0007669"/>
    <property type="project" value="TreeGrafter"/>
</dbReference>
<name>A0AA36J4H3_9DINO</name>
<dbReference type="SUPFAM" id="SSF56112">
    <property type="entry name" value="Protein kinase-like (PK-like)"/>
    <property type="match status" value="1"/>
</dbReference>
<dbReference type="PANTHER" id="PTHR44167:SF24">
    <property type="entry name" value="SERINE_THREONINE-PROTEIN KINASE CHK2"/>
    <property type="match status" value="1"/>
</dbReference>
<dbReference type="GO" id="GO:0005634">
    <property type="term" value="C:nucleus"/>
    <property type="evidence" value="ECO:0007669"/>
    <property type="project" value="TreeGrafter"/>
</dbReference>
<keyword evidence="3" id="KW-1185">Reference proteome</keyword>
<dbReference type="PANTHER" id="PTHR44167">
    <property type="entry name" value="OVARIAN-SPECIFIC SERINE/THREONINE-PROTEIN KINASE LOK-RELATED"/>
    <property type="match status" value="1"/>
</dbReference>
<dbReference type="Proteomes" id="UP001178507">
    <property type="component" value="Unassembled WGS sequence"/>
</dbReference>
<evidence type="ECO:0000313" key="2">
    <source>
        <dbReference type="EMBL" id="CAJ1398341.1"/>
    </source>
</evidence>
<protein>
    <recommendedName>
        <fullName evidence="1">Protein kinase domain-containing protein</fullName>
    </recommendedName>
</protein>
<dbReference type="GO" id="GO:0004674">
    <property type="term" value="F:protein serine/threonine kinase activity"/>
    <property type="evidence" value="ECO:0007669"/>
    <property type="project" value="TreeGrafter"/>
</dbReference>
<dbReference type="InterPro" id="IPR011009">
    <property type="entry name" value="Kinase-like_dom_sf"/>
</dbReference>
<comment type="caution">
    <text evidence="2">The sequence shown here is derived from an EMBL/GenBank/DDBJ whole genome shotgun (WGS) entry which is preliminary data.</text>
</comment>
<evidence type="ECO:0000313" key="3">
    <source>
        <dbReference type="Proteomes" id="UP001178507"/>
    </source>
</evidence>
<dbReference type="EMBL" id="CAUJNA010003296">
    <property type="protein sequence ID" value="CAJ1398341.1"/>
    <property type="molecule type" value="Genomic_DNA"/>
</dbReference>
<feature type="domain" description="Protein kinase" evidence="1">
    <location>
        <begin position="20"/>
        <end position="385"/>
    </location>
</feature>
<gene>
    <name evidence="2" type="ORF">EVOR1521_LOCUS22156</name>
</gene>
<evidence type="ECO:0000259" key="1">
    <source>
        <dbReference type="PROSITE" id="PS50011"/>
    </source>
</evidence>
<dbReference type="Pfam" id="PF00069">
    <property type="entry name" value="Pkinase"/>
    <property type="match status" value="2"/>
</dbReference>
<dbReference type="PROSITE" id="PS50011">
    <property type="entry name" value="PROTEIN_KINASE_DOM"/>
    <property type="match status" value="1"/>
</dbReference>
<dbReference type="GO" id="GO:0005524">
    <property type="term" value="F:ATP binding"/>
    <property type="evidence" value="ECO:0007669"/>
    <property type="project" value="InterPro"/>
</dbReference>
<sequence length="397" mass="44314">MAVPGPHDTDLAAFHGLPVFHVHNPLAHGVFTKVRTLADAINGKVILYQWTLADGQVRTVAGKKMQRQHVLRNRGQWVIDRDAHRNPRDPRVPHPEDSLTEVGVLTYLRQQPDLPLFLLRMHDAFFLGAPPQGGPEEDLLVTEFVQGGEVFNHVKAGALALNEDGVRELMWQLVHAVRYLHAHGIAHRDISLENVLIDRPEPGCTARLMDFGQAVQTVSAAAVPLRFFRSIGKPYYRGPECYVPRLPQVDVIVPADAAPNDVVFTDNIGADGQPNGYLCEVRLPDDAVPGQQCLAEVWGYEARPLDVFSLGVCLFILNWRMPPWGQTLRIDRSFNYILANGIAPVLAHWKKEPMSAQGMDLLNQMVAANPARRLSAEECLQHPWFQLFDGRAVPTHP</sequence>
<dbReference type="AlphaFoldDB" id="A0AA36J4H3"/>
<organism evidence="2 3">
    <name type="scientific">Effrenium voratum</name>
    <dbReference type="NCBI Taxonomy" id="2562239"/>
    <lineage>
        <taxon>Eukaryota</taxon>
        <taxon>Sar</taxon>
        <taxon>Alveolata</taxon>
        <taxon>Dinophyceae</taxon>
        <taxon>Suessiales</taxon>
        <taxon>Symbiodiniaceae</taxon>
        <taxon>Effrenium</taxon>
    </lineage>
</organism>
<dbReference type="Gene3D" id="1.10.510.10">
    <property type="entry name" value="Transferase(Phosphotransferase) domain 1"/>
    <property type="match status" value="2"/>
</dbReference>